<name>A0A0F9Q8F6_9ZZZZ</name>
<comment type="caution">
    <text evidence="1">The sequence shown here is derived from an EMBL/GenBank/DDBJ whole genome shotgun (WGS) entry which is preliminary data.</text>
</comment>
<proteinExistence type="predicted"/>
<evidence type="ECO:0000313" key="1">
    <source>
        <dbReference type="EMBL" id="KKN33332.1"/>
    </source>
</evidence>
<gene>
    <name evidence="1" type="ORF">LCGC14_0804750</name>
</gene>
<sequence length="53" mass="6565">MEEIINLKLLEHLEETYKKLVFFYPHEQLFQDYLEKARKSINKLRRDLIRSAI</sequence>
<organism evidence="1">
    <name type="scientific">marine sediment metagenome</name>
    <dbReference type="NCBI Taxonomy" id="412755"/>
    <lineage>
        <taxon>unclassified sequences</taxon>
        <taxon>metagenomes</taxon>
        <taxon>ecological metagenomes</taxon>
    </lineage>
</organism>
<dbReference type="AlphaFoldDB" id="A0A0F9Q8F6"/>
<accession>A0A0F9Q8F6</accession>
<protein>
    <submittedName>
        <fullName evidence="1">Uncharacterized protein</fullName>
    </submittedName>
</protein>
<dbReference type="EMBL" id="LAZR01002187">
    <property type="protein sequence ID" value="KKN33332.1"/>
    <property type="molecule type" value="Genomic_DNA"/>
</dbReference>
<reference evidence="1" key="1">
    <citation type="journal article" date="2015" name="Nature">
        <title>Complex archaea that bridge the gap between prokaryotes and eukaryotes.</title>
        <authorList>
            <person name="Spang A."/>
            <person name="Saw J.H."/>
            <person name="Jorgensen S.L."/>
            <person name="Zaremba-Niedzwiedzka K."/>
            <person name="Martijn J."/>
            <person name="Lind A.E."/>
            <person name="van Eijk R."/>
            <person name="Schleper C."/>
            <person name="Guy L."/>
            <person name="Ettema T.J."/>
        </authorList>
    </citation>
    <scope>NUCLEOTIDE SEQUENCE</scope>
</reference>